<keyword evidence="2" id="KW-1185">Reference proteome</keyword>
<comment type="caution">
    <text evidence="1">The sequence shown here is derived from an EMBL/GenBank/DDBJ whole genome shotgun (WGS) entry which is preliminary data.</text>
</comment>
<gene>
    <name evidence="1" type="ORF">D7S89_16260</name>
</gene>
<dbReference type="AlphaFoldDB" id="A0A494XFN0"/>
<proteinExistence type="predicted"/>
<dbReference type="RefSeq" id="WP_147426682.1">
    <property type="nucleotide sequence ID" value="NZ_RBZV01000006.1"/>
</dbReference>
<evidence type="ECO:0000313" key="2">
    <source>
        <dbReference type="Proteomes" id="UP000280434"/>
    </source>
</evidence>
<organism evidence="1 2">
    <name type="scientific">Trinickia fusca</name>
    <dbReference type="NCBI Taxonomy" id="2419777"/>
    <lineage>
        <taxon>Bacteria</taxon>
        <taxon>Pseudomonadati</taxon>
        <taxon>Pseudomonadota</taxon>
        <taxon>Betaproteobacteria</taxon>
        <taxon>Burkholderiales</taxon>
        <taxon>Burkholderiaceae</taxon>
        <taxon>Trinickia</taxon>
    </lineage>
</organism>
<protein>
    <submittedName>
        <fullName evidence="1">Uncharacterized protein</fullName>
    </submittedName>
</protein>
<reference evidence="1 2" key="1">
    <citation type="submission" date="2018-10" db="EMBL/GenBank/DDBJ databases">
        <title>Paraburkholderia sp. 7MK8-2, isolated from soil.</title>
        <authorList>
            <person name="Gao Z.-H."/>
            <person name="Qiu L.-H."/>
        </authorList>
    </citation>
    <scope>NUCLEOTIDE SEQUENCE [LARGE SCALE GENOMIC DNA]</scope>
    <source>
        <strain evidence="1 2">7MK8-2</strain>
    </source>
</reference>
<sequence>MTSSTKKRRPLRHEIVEPRVPNAQATKTLRTLIRLQELRKIQREAEVARQRSALEDARHFLRQAEQDLDDAVEIERRQRACLHLEYLEQKASVTRVRNWASALRECVNRTKEFEAAREKAKTQSDAVAARLAETEDELRGVMRGLEKYAYLLEHELEG</sequence>
<dbReference type="EMBL" id="RBZV01000006">
    <property type="protein sequence ID" value="RKP46904.1"/>
    <property type="molecule type" value="Genomic_DNA"/>
</dbReference>
<name>A0A494XFN0_9BURK</name>
<accession>A0A494XFN0</accession>
<evidence type="ECO:0000313" key="1">
    <source>
        <dbReference type="EMBL" id="RKP46904.1"/>
    </source>
</evidence>
<dbReference type="Proteomes" id="UP000280434">
    <property type="component" value="Unassembled WGS sequence"/>
</dbReference>